<sequence length="105" mass="12021">MQLQHVGSDPTVISITQLRQDIDVLEQLLEKYGRATVLKGTKVFFNAVDPDFEEKKAARVRKAVEGIRKIAKEMAEKHPRKPGEKSLSEIVIEEREKMRSGLYEI</sequence>
<protein>
    <submittedName>
        <fullName evidence="1">Uncharacterized protein</fullName>
    </submittedName>
</protein>
<dbReference type="EMBL" id="MFJK01000016">
    <property type="protein sequence ID" value="OGG17795.1"/>
    <property type="molecule type" value="Genomic_DNA"/>
</dbReference>
<organism evidence="1 2">
    <name type="scientific">Candidatus Gottesmanbacteria bacterium RIFCSPHIGHO2_01_FULL_47_48</name>
    <dbReference type="NCBI Taxonomy" id="1798381"/>
    <lineage>
        <taxon>Bacteria</taxon>
        <taxon>Candidatus Gottesmaniibacteriota</taxon>
    </lineage>
</organism>
<comment type="caution">
    <text evidence="1">The sequence shown here is derived from an EMBL/GenBank/DDBJ whole genome shotgun (WGS) entry which is preliminary data.</text>
</comment>
<dbReference type="STRING" id="1798381.A2721_02120"/>
<evidence type="ECO:0000313" key="2">
    <source>
        <dbReference type="Proteomes" id="UP000177871"/>
    </source>
</evidence>
<dbReference type="AlphaFoldDB" id="A0A1F5ZZL7"/>
<gene>
    <name evidence="1" type="ORF">A2721_02120</name>
</gene>
<reference evidence="1 2" key="1">
    <citation type="journal article" date="2016" name="Nat. Commun.">
        <title>Thousands of microbial genomes shed light on interconnected biogeochemical processes in an aquifer system.</title>
        <authorList>
            <person name="Anantharaman K."/>
            <person name="Brown C.T."/>
            <person name="Hug L.A."/>
            <person name="Sharon I."/>
            <person name="Castelle C.J."/>
            <person name="Probst A.J."/>
            <person name="Thomas B.C."/>
            <person name="Singh A."/>
            <person name="Wilkins M.J."/>
            <person name="Karaoz U."/>
            <person name="Brodie E.L."/>
            <person name="Williams K.H."/>
            <person name="Hubbard S.S."/>
            <person name="Banfield J.F."/>
        </authorList>
    </citation>
    <scope>NUCLEOTIDE SEQUENCE [LARGE SCALE GENOMIC DNA]</scope>
</reference>
<proteinExistence type="predicted"/>
<dbReference type="Proteomes" id="UP000177871">
    <property type="component" value="Unassembled WGS sequence"/>
</dbReference>
<evidence type="ECO:0000313" key="1">
    <source>
        <dbReference type="EMBL" id="OGG17795.1"/>
    </source>
</evidence>
<accession>A0A1F5ZZL7</accession>
<name>A0A1F5ZZL7_9BACT</name>